<keyword evidence="4" id="KW-1185">Reference proteome</keyword>
<dbReference type="Proteomes" id="UP000587462">
    <property type="component" value="Unassembled WGS sequence"/>
</dbReference>
<organism evidence="3 4">
    <name type="scientific">Streptomyces morookaense</name>
    <name type="common">Streptoverticillium morookaense</name>
    <dbReference type="NCBI Taxonomy" id="1970"/>
    <lineage>
        <taxon>Bacteria</taxon>
        <taxon>Bacillati</taxon>
        <taxon>Actinomycetota</taxon>
        <taxon>Actinomycetes</taxon>
        <taxon>Kitasatosporales</taxon>
        <taxon>Streptomycetaceae</taxon>
        <taxon>Streptomyces</taxon>
    </lineage>
</organism>
<sequence>MGIKACRRKRGRIVAAAMCTAMLTLPQGAACAATTTTPVLRTYLDSNWGGYVARGTFTGISGSWTEPHVTCGSTKDLFAPWVGLDGYGSDTAEQTGVQTDCSSGSPVLTAFYEMYPGPPVYWNDPVSEGDSITASVVSDGRGSYTLTLTDNTQGWTERTVQNINGRNASAEAVIESPSQSYPSFDSLTFSGVRVNEQPFGNAHPLPLSSGGYAPGRLSGGTFTITPSP</sequence>
<dbReference type="CDD" id="cd13426">
    <property type="entry name" value="Peptidase_G1"/>
    <property type="match status" value="1"/>
</dbReference>
<gene>
    <name evidence="3" type="ORF">HG542_23040</name>
</gene>
<accession>A0A7Y7B7M6</accession>
<reference evidence="3 4" key="1">
    <citation type="submission" date="2020-04" db="EMBL/GenBank/DDBJ databases">
        <title>Draft Genome Sequence of Streptomyces morookaense DSM 40503, an 8-azaguanine-producing strain.</title>
        <authorList>
            <person name="Qi J."/>
            <person name="Gao J.-M."/>
        </authorList>
    </citation>
    <scope>NUCLEOTIDE SEQUENCE [LARGE SCALE GENOMIC DNA]</scope>
    <source>
        <strain evidence="3 4">DSM 40503</strain>
    </source>
</reference>
<comment type="caution">
    <text evidence="3">The sequence shown here is derived from an EMBL/GenBank/DDBJ whole genome shotgun (WGS) entry which is preliminary data.</text>
</comment>
<evidence type="ECO:0000256" key="2">
    <source>
        <dbReference type="SAM" id="SignalP"/>
    </source>
</evidence>
<dbReference type="EMBL" id="JABBXF010000056">
    <property type="protein sequence ID" value="NVK80512.1"/>
    <property type="molecule type" value="Genomic_DNA"/>
</dbReference>
<evidence type="ECO:0000313" key="3">
    <source>
        <dbReference type="EMBL" id="NVK80512.1"/>
    </source>
</evidence>
<dbReference type="Gene3D" id="2.60.120.700">
    <property type="entry name" value="Peptidase G1"/>
    <property type="match status" value="1"/>
</dbReference>
<feature type="active site" description="Proton acceptor" evidence="1">
    <location>
        <position position="175"/>
    </location>
</feature>
<dbReference type="InterPro" id="IPR013320">
    <property type="entry name" value="ConA-like_dom_sf"/>
</dbReference>
<dbReference type="Pfam" id="PF01828">
    <property type="entry name" value="Peptidase_A4"/>
    <property type="match status" value="1"/>
</dbReference>
<dbReference type="GO" id="GO:0070007">
    <property type="term" value="F:glutamic-type endopeptidase activity"/>
    <property type="evidence" value="ECO:0007669"/>
    <property type="project" value="InterPro"/>
</dbReference>
<dbReference type="AlphaFoldDB" id="A0A7Y7B7M6"/>
<evidence type="ECO:0000256" key="1">
    <source>
        <dbReference type="PIRSR" id="PIRSR600250-50"/>
    </source>
</evidence>
<dbReference type="InterPro" id="IPR038656">
    <property type="entry name" value="Peptidase_G1_sf"/>
</dbReference>
<evidence type="ECO:0000313" key="4">
    <source>
        <dbReference type="Proteomes" id="UP000587462"/>
    </source>
</evidence>
<feature type="chain" id="PRO_5031302835" evidence="2">
    <location>
        <begin position="33"/>
        <end position="228"/>
    </location>
</feature>
<proteinExistence type="predicted"/>
<dbReference type="SUPFAM" id="SSF49899">
    <property type="entry name" value="Concanavalin A-like lectins/glucanases"/>
    <property type="match status" value="1"/>
</dbReference>
<dbReference type="InterPro" id="IPR000250">
    <property type="entry name" value="Peptidase_G1"/>
</dbReference>
<keyword evidence="2" id="KW-0732">Signal</keyword>
<dbReference type="GO" id="GO:0006508">
    <property type="term" value="P:proteolysis"/>
    <property type="evidence" value="ECO:0007669"/>
    <property type="project" value="InterPro"/>
</dbReference>
<protein>
    <submittedName>
        <fullName evidence="3">Uncharacterized protein</fullName>
    </submittedName>
</protein>
<name>A0A7Y7B7M6_STRMO</name>
<feature type="signal peptide" evidence="2">
    <location>
        <begin position="1"/>
        <end position="32"/>
    </location>
</feature>